<feature type="compositionally biased region" description="Polar residues" evidence="1">
    <location>
        <begin position="319"/>
        <end position="328"/>
    </location>
</feature>
<feature type="compositionally biased region" description="Low complexity" evidence="1">
    <location>
        <begin position="150"/>
        <end position="169"/>
    </location>
</feature>
<comment type="caution">
    <text evidence="2">The sequence shown here is derived from an EMBL/GenBank/DDBJ whole genome shotgun (WGS) entry which is preliminary data.</text>
</comment>
<feature type="compositionally biased region" description="Basic residues" evidence="1">
    <location>
        <begin position="551"/>
        <end position="561"/>
    </location>
</feature>
<proteinExistence type="predicted"/>
<reference evidence="2 3" key="1">
    <citation type="submission" date="2024-01" db="EMBL/GenBank/DDBJ databases">
        <title>A draft genome for a cacao thread blight-causing isolate of Paramarasmius palmivorus.</title>
        <authorList>
            <person name="Baruah I.K."/>
            <person name="Bukari Y."/>
            <person name="Amoako-Attah I."/>
            <person name="Meinhardt L.W."/>
            <person name="Bailey B.A."/>
            <person name="Cohen S.P."/>
        </authorList>
    </citation>
    <scope>NUCLEOTIDE SEQUENCE [LARGE SCALE GENOMIC DNA]</scope>
    <source>
        <strain evidence="2 3">GH-12</strain>
    </source>
</reference>
<feature type="compositionally biased region" description="Polar residues" evidence="1">
    <location>
        <begin position="120"/>
        <end position="145"/>
    </location>
</feature>
<dbReference type="Proteomes" id="UP001383192">
    <property type="component" value="Unassembled WGS sequence"/>
</dbReference>
<organism evidence="2 3">
    <name type="scientific">Paramarasmius palmivorus</name>
    <dbReference type="NCBI Taxonomy" id="297713"/>
    <lineage>
        <taxon>Eukaryota</taxon>
        <taxon>Fungi</taxon>
        <taxon>Dikarya</taxon>
        <taxon>Basidiomycota</taxon>
        <taxon>Agaricomycotina</taxon>
        <taxon>Agaricomycetes</taxon>
        <taxon>Agaricomycetidae</taxon>
        <taxon>Agaricales</taxon>
        <taxon>Marasmiineae</taxon>
        <taxon>Marasmiaceae</taxon>
        <taxon>Paramarasmius</taxon>
    </lineage>
</organism>
<dbReference type="AlphaFoldDB" id="A0AAW0DN10"/>
<feature type="compositionally biased region" description="Polar residues" evidence="1">
    <location>
        <begin position="398"/>
        <end position="418"/>
    </location>
</feature>
<feature type="region of interest" description="Disordered" evidence="1">
    <location>
        <begin position="97"/>
        <end position="487"/>
    </location>
</feature>
<name>A0AAW0DN10_9AGAR</name>
<feature type="compositionally biased region" description="Acidic residues" evidence="1">
    <location>
        <begin position="566"/>
        <end position="581"/>
    </location>
</feature>
<keyword evidence="3" id="KW-1185">Reference proteome</keyword>
<accession>A0AAW0DN10</accession>
<feature type="compositionally biased region" description="Polar residues" evidence="1">
    <location>
        <begin position="585"/>
        <end position="601"/>
    </location>
</feature>
<evidence type="ECO:0000313" key="2">
    <source>
        <dbReference type="EMBL" id="KAK7053423.1"/>
    </source>
</evidence>
<evidence type="ECO:0000313" key="3">
    <source>
        <dbReference type="Proteomes" id="UP001383192"/>
    </source>
</evidence>
<evidence type="ECO:0000256" key="1">
    <source>
        <dbReference type="SAM" id="MobiDB-lite"/>
    </source>
</evidence>
<feature type="compositionally biased region" description="Basic and acidic residues" evidence="1">
    <location>
        <begin position="196"/>
        <end position="210"/>
    </location>
</feature>
<feature type="compositionally biased region" description="Basic and acidic residues" evidence="1">
    <location>
        <begin position="97"/>
        <end position="107"/>
    </location>
</feature>
<dbReference type="EMBL" id="JAYKXP010000010">
    <property type="protein sequence ID" value="KAK7053423.1"/>
    <property type="molecule type" value="Genomic_DNA"/>
</dbReference>
<feature type="region of interest" description="Disordered" evidence="1">
    <location>
        <begin position="525"/>
        <end position="635"/>
    </location>
</feature>
<feature type="compositionally biased region" description="Pro residues" evidence="1">
    <location>
        <begin position="449"/>
        <end position="460"/>
    </location>
</feature>
<feature type="compositionally biased region" description="Pro residues" evidence="1">
    <location>
        <begin position="170"/>
        <end position="183"/>
    </location>
</feature>
<feature type="region of interest" description="Disordered" evidence="1">
    <location>
        <begin position="652"/>
        <end position="716"/>
    </location>
</feature>
<sequence>MAGVTQTSREFNHPRITYHAENRTFDRLFKETSLAELKRVVQRKLGLSNNGVVLLSQIRSGKLIDLEDAHEATEATSPANSEDIPETAVNAGQKRKVVFDEGEHPSEHSAIPPSKRRRNNSTSVPKSQTGISQSISDEEVQQLSQPLPLPTTVEDTPTTTPEPTNNALPLPTPVPTQRPPAQPTEPVIGGTSSNAKEAEPKKSKSKKSADAVEEDELETNQDPKPTPGDKKKRKKKKKDVGSEDTLVESTTQSWNSKNKSKSKEAEAVNPFPQQLASVIDKSRVDAETQEVAKGGKPKKKSKKGDTEDGDTAQIGAKANDSNNATKTAATKVKDGAKTLAKSTKTRGRAPTETPESVVDPESREPPKKRARSASVAEISDARTTLLRFNEEMKKKRQANNMPSKATTSSTTPNISRSANPPVLQKKTNASARKKPAEPTEKATTQAVSPKPPIQSKPPVQPSTIRQPAAGNESDSDDSLRAMHATAHLAQQRRYTELLEKPSLDISIEDVMRGPHRRRLTVDNALRADIAGQRDTQDIELEEDQVEEFRDRRKPFGGRRARSSSDSEMEVDGDGGADETNDDVLASNTSSVPPIVQSASASSREDSPPSNAEHPAPIPVPAAPTEARSDISSSEVLVPETIPIADVIEAGVNTSVVPETPPPEDALPAVDGNAGTENSDAVAKSTPADDVDPIEPTVPTPREGSPIEPASQAPRGM</sequence>
<gene>
    <name evidence="2" type="ORF">VNI00_004049</name>
</gene>
<protein>
    <submittedName>
        <fullName evidence="2">Uncharacterized protein</fullName>
    </submittedName>
</protein>